<reference evidence="2 3" key="1">
    <citation type="submission" date="2017-04" db="EMBL/GenBank/DDBJ databases">
        <title>A new member of the family Flavobacteriaceae isolated from ascidians.</title>
        <authorList>
            <person name="Chen L."/>
        </authorList>
    </citation>
    <scope>NUCLEOTIDE SEQUENCE [LARGE SCALE GENOMIC DNA]</scope>
    <source>
        <strain evidence="2 3">HQA918</strain>
    </source>
</reference>
<dbReference type="InterPro" id="IPR036249">
    <property type="entry name" value="Thioredoxin-like_sf"/>
</dbReference>
<dbReference type="EMBL" id="NBWU01000004">
    <property type="protein sequence ID" value="PCE64157.1"/>
    <property type="molecule type" value="Genomic_DNA"/>
</dbReference>
<dbReference type="Pfam" id="PF08534">
    <property type="entry name" value="Redoxin"/>
    <property type="match status" value="1"/>
</dbReference>
<dbReference type="OrthoDB" id="616241at2"/>
<proteinExistence type="predicted"/>
<keyword evidence="3" id="KW-1185">Reference proteome</keyword>
<accession>A0A2A4G685</accession>
<dbReference type="PANTHER" id="PTHR42852:SF13">
    <property type="entry name" value="PROTEIN DIPZ"/>
    <property type="match status" value="1"/>
</dbReference>
<dbReference type="Proteomes" id="UP000219559">
    <property type="component" value="Unassembled WGS sequence"/>
</dbReference>
<dbReference type="PROSITE" id="PS51257">
    <property type="entry name" value="PROKAR_LIPOPROTEIN"/>
    <property type="match status" value="1"/>
</dbReference>
<organism evidence="2 3">
    <name type="scientific">Sediminicola luteus</name>
    <dbReference type="NCBI Taxonomy" id="319238"/>
    <lineage>
        <taxon>Bacteria</taxon>
        <taxon>Pseudomonadati</taxon>
        <taxon>Bacteroidota</taxon>
        <taxon>Flavobacteriia</taxon>
        <taxon>Flavobacteriales</taxon>
        <taxon>Flavobacteriaceae</taxon>
        <taxon>Sediminicola</taxon>
    </lineage>
</organism>
<protein>
    <submittedName>
        <fullName evidence="2">Redoxin</fullName>
    </submittedName>
</protein>
<dbReference type="PROSITE" id="PS51352">
    <property type="entry name" value="THIOREDOXIN_2"/>
    <property type="match status" value="1"/>
</dbReference>
<evidence type="ECO:0000259" key="1">
    <source>
        <dbReference type="PROSITE" id="PS51352"/>
    </source>
</evidence>
<dbReference type="InterPro" id="IPR050553">
    <property type="entry name" value="Thioredoxin_ResA/DsbE_sf"/>
</dbReference>
<dbReference type="GO" id="GO:0016491">
    <property type="term" value="F:oxidoreductase activity"/>
    <property type="evidence" value="ECO:0007669"/>
    <property type="project" value="InterPro"/>
</dbReference>
<dbReference type="Gene3D" id="3.40.30.10">
    <property type="entry name" value="Glutaredoxin"/>
    <property type="match status" value="1"/>
</dbReference>
<dbReference type="AlphaFoldDB" id="A0A2A4G685"/>
<dbReference type="CDD" id="cd02966">
    <property type="entry name" value="TlpA_like_family"/>
    <property type="match status" value="1"/>
</dbReference>
<comment type="caution">
    <text evidence="2">The sequence shown here is derived from an EMBL/GenBank/DDBJ whole genome shotgun (WGS) entry which is preliminary data.</text>
</comment>
<sequence length="407" mass="46295">MTKFLLPVIMVAFLLSCGPAVDEKLQLGHWHAQMEVMDGKTLPLDMKVSQVDSGAYHIEFHNSDERFEVDELEFNGDTITIRMPVFEGYIQGVFDNHSIKGHFIKESLDRHVHFQADFGKIPRFRVSELPAVNVSGVWEMAFSENTEEAYVAQGVFAQKDEIVTGTIRTPTGDYRYLEGVVEGDSLKLSTFDGAHVFLFLGKIKKGRLDGTFYSGNHFKEPFTAKRNDAFELPDEESLTYLKEGYERLEFSFPDTNGKMVSLTDPYFTNKVTIVQLMGTWCPNCLDESTFLANYVKEHPEQDIKVVALAFEYAKTEEKAFKGIQRLRERLNIDYPILLAQFGTEDKKMAHEKLPMLNHVISYPTTIFIDKIGDVRKIQTGFNGPATGAKYEAYTENFGRYVSSLLAE</sequence>
<dbReference type="PANTHER" id="PTHR42852">
    <property type="entry name" value="THIOL:DISULFIDE INTERCHANGE PROTEIN DSBE"/>
    <property type="match status" value="1"/>
</dbReference>
<gene>
    <name evidence="2" type="ORF">B7P33_10515</name>
</gene>
<dbReference type="InterPro" id="IPR013740">
    <property type="entry name" value="Redoxin"/>
</dbReference>
<evidence type="ECO:0000313" key="2">
    <source>
        <dbReference type="EMBL" id="PCE64157.1"/>
    </source>
</evidence>
<evidence type="ECO:0000313" key="3">
    <source>
        <dbReference type="Proteomes" id="UP000219559"/>
    </source>
</evidence>
<name>A0A2A4G685_9FLAO</name>
<dbReference type="RefSeq" id="WP_097442970.1">
    <property type="nucleotide sequence ID" value="NZ_NBWU01000004.1"/>
</dbReference>
<dbReference type="InterPro" id="IPR013766">
    <property type="entry name" value="Thioredoxin_domain"/>
</dbReference>
<dbReference type="SUPFAM" id="SSF52833">
    <property type="entry name" value="Thioredoxin-like"/>
    <property type="match status" value="1"/>
</dbReference>
<feature type="domain" description="Thioredoxin" evidence="1">
    <location>
        <begin position="241"/>
        <end position="399"/>
    </location>
</feature>